<evidence type="ECO:0000256" key="3">
    <source>
        <dbReference type="SAM" id="MobiDB-lite"/>
    </source>
</evidence>
<dbReference type="InterPro" id="IPR001647">
    <property type="entry name" value="HTH_TetR"/>
</dbReference>
<dbReference type="SUPFAM" id="SSF48498">
    <property type="entry name" value="Tetracyclin repressor-like, C-terminal domain"/>
    <property type="match status" value="1"/>
</dbReference>
<feature type="region of interest" description="Disordered" evidence="3">
    <location>
        <begin position="1"/>
        <end position="24"/>
    </location>
</feature>
<dbReference type="Pfam" id="PF17920">
    <property type="entry name" value="TetR_C_16"/>
    <property type="match status" value="1"/>
</dbReference>
<evidence type="ECO:0000259" key="4">
    <source>
        <dbReference type="PROSITE" id="PS50977"/>
    </source>
</evidence>
<dbReference type="Gene3D" id="1.10.10.60">
    <property type="entry name" value="Homeodomain-like"/>
    <property type="match status" value="1"/>
</dbReference>
<evidence type="ECO:0000256" key="1">
    <source>
        <dbReference type="ARBA" id="ARBA00023125"/>
    </source>
</evidence>
<dbReference type="PANTHER" id="PTHR30055:SF235">
    <property type="entry name" value="TRANSCRIPTIONAL REGULATORY PROTEIN"/>
    <property type="match status" value="1"/>
</dbReference>
<reference evidence="5 6" key="1">
    <citation type="submission" date="2023-12" db="EMBL/GenBank/DDBJ databases">
        <title>Description of new species of Mycobacterium terrae complex isolated from sewage at the Sao Paulo Zoological Park Foundation in Brazil.</title>
        <authorList>
            <person name="Romagnoli C.L."/>
            <person name="Conceicao E.C."/>
            <person name="Machado E."/>
            <person name="Barreto L.B.P.F."/>
            <person name="Sharma A."/>
            <person name="Silva N.M."/>
            <person name="Marques L.E."/>
            <person name="Juliana M.A."/>
            <person name="Lourenco M.C.S."/>
            <person name="Digiampietri L.A."/>
            <person name="Suffys P.N."/>
            <person name="Viana-Niero C."/>
        </authorList>
    </citation>
    <scope>NUCLEOTIDE SEQUENCE [LARGE SCALE GENOMIC DNA]</scope>
    <source>
        <strain evidence="5 6">MYC123</strain>
    </source>
</reference>
<comment type="caution">
    <text evidence="5">The sequence shown here is derived from an EMBL/GenBank/DDBJ whole genome shotgun (WGS) entry which is preliminary data.</text>
</comment>
<keyword evidence="1 2" id="KW-0238">DNA-binding</keyword>
<dbReference type="PRINTS" id="PR00455">
    <property type="entry name" value="HTHTETR"/>
</dbReference>
<dbReference type="PANTHER" id="PTHR30055">
    <property type="entry name" value="HTH-TYPE TRANSCRIPTIONAL REGULATOR RUTR"/>
    <property type="match status" value="1"/>
</dbReference>
<gene>
    <name evidence="5" type="ORF">KV112_12580</name>
</gene>
<accession>A0ABU5YKY5</accession>
<evidence type="ECO:0000256" key="2">
    <source>
        <dbReference type="PROSITE-ProRule" id="PRU00335"/>
    </source>
</evidence>
<organism evidence="5 6">
    <name type="scientific">[Mycobacterium] zoologicum</name>
    <dbReference type="NCBI Taxonomy" id="2872311"/>
    <lineage>
        <taxon>Bacteria</taxon>
        <taxon>Bacillati</taxon>
        <taxon>Actinomycetota</taxon>
        <taxon>Actinomycetes</taxon>
        <taxon>Mycobacteriales</taxon>
        <taxon>Mycobacteriaceae</taxon>
        <taxon>Mycolicibacter</taxon>
    </lineage>
</organism>
<dbReference type="InterPro" id="IPR036271">
    <property type="entry name" value="Tet_transcr_reg_TetR-rel_C_sf"/>
</dbReference>
<dbReference type="PROSITE" id="PS50977">
    <property type="entry name" value="HTH_TETR_2"/>
    <property type="match status" value="1"/>
</dbReference>
<dbReference type="Gene3D" id="1.10.357.10">
    <property type="entry name" value="Tetracycline Repressor, domain 2"/>
    <property type="match status" value="1"/>
</dbReference>
<feature type="domain" description="HTH tetR-type" evidence="4">
    <location>
        <begin position="22"/>
        <end position="82"/>
    </location>
</feature>
<feature type="DNA-binding region" description="H-T-H motif" evidence="2">
    <location>
        <begin position="45"/>
        <end position="64"/>
    </location>
</feature>
<name>A0ABU5YKY5_9MYCO</name>
<evidence type="ECO:0000313" key="5">
    <source>
        <dbReference type="EMBL" id="MEB3050565.1"/>
    </source>
</evidence>
<dbReference type="Pfam" id="PF00440">
    <property type="entry name" value="TetR_N"/>
    <property type="match status" value="1"/>
</dbReference>
<dbReference type="Proteomes" id="UP001299046">
    <property type="component" value="Unassembled WGS sequence"/>
</dbReference>
<proteinExistence type="predicted"/>
<dbReference type="SUPFAM" id="SSF46689">
    <property type="entry name" value="Homeodomain-like"/>
    <property type="match status" value="1"/>
</dbReference>
<dbReference type="InterPro" id="IPR050109">
    <property type="entry name" value="HTH-type_TetR-like_transc_reg"/>
</dbReference>
<dbReference type="RefSeq" id="WP_224865515.1">
    <property type="nucleotide sequence ID" value="NZ_JAYJJS010000011.1"/>
</dbReference>
<dbReference type="InterPro" id="IPR041678">
    <property type="entry name" value="TetR_C_16"/>
</dbReference>
<keyword evidence="6" id="KW-1185">Reference proteome</keyword>
<protein>
    <submittedName>
        <fullName evidence="5">TetR family transcriptional regulator</fullName>
    </submittedName>
</protein>
<evidence type="ECO:0000313" key="6">
    <source>
        <dbReference type="Proteomes" id="UP001299046"/>
    </source>
</evidence>
<dbReference type="EMBL" id="JAYJJT010000013">
    <property type="protein sequence ID" value="MEB3050565.1"/>
    <property type="molecule type" value="Genomic_DNA"/>
</dbReference>
<dbReference type="InterPro" id="IPR009057">
    <property type="entry name" value="Homeodomain-like_sf"/>
</dbReference>
<sequence>MTPAPEDGAAAGRRPGRPSGASDTRERILESARQLFARNGFANTSVRAVAAEAGVDSALVHHYYGSKQQLFAAATQLPMDPMVVLGPMREAPVEQLGRVLPEMLLPLWDSHAGTAMIAALRSMLTGTKVPLARSFFRDIVVAELSQRVDEPAGTGVLRAEFAASQLMGIVVARYIIGLEPMASLPPEQIVTMIAPTLQRYLTGDLPDQPAR</sequence>